<reference evidence="9 10" key="1">
    <citation type="submission" date="2016-07" db="EMBL/GenBank/DDBJ databases">
        <title>Pervasive Adenine N6-methylation of Active Genes in Fungi.</title>
        <authorList>
            <consortium name="DOE Joint Genome Institute"/>
            <person name="Mondo S.J."/>
            <person name="Dannebaum R.O."/>
            <person name="Kuo R.C."/>
            <person name="Labutti K."/>
            <person name="Haridas S."/>
            <person name="Kuo A."/>
            <person name="Salamov A."/>
            <person name="Ahrendt S.R."/>
            <person name="Lipzen A."/>
            <person name="Sullivan W."/>
            <person name="Andreopoulos W.B."/>
            <person name="Clum A."/>
            <person name="Lindquist E."/>
            <person name="Daum C."/>
            <person name="Ramamoorthy G.K."/>
            <person name="Gryganskyi A."/>
            <person name="Culley D."/>
            <person name="Magnuson J.K."/>
            <person name="James T.Y."/>
            <person name="O'Malley M.A."/>
            <person name="Stajich J.E."/>
            <person name="Spatafora J.W."/>
            <person name="Visel A."/>
            <person name="Grigoriev I.V."/>
        </authorList>
    </citation>
    <scope>NUCLEOTIDE SEQUENCE [LARGE SCALE GENOMIC DNA]</scope>
    <source>
        <strain evidence="9 10">NRRL 2496</strain>
    </source>
</reference>
<dbReference type="InParanoid" id="A0A1X2HB42"/>
<name>A0A1X2HB42_SYNRA</name>
<comment type="catalytic activity">
    <reaction evidence="6">
        <text>L-lysyl-[histone] + S-adenosyl-L-methionine = N(6)-methyl-L-lysyl-[histone] + S-adenosyl-L-homocysteine + H(+)</text>
        <dbReference type="Rhea" id="RHEA:10024"/>
        <dbReference type="Rhea" id="RHEA-COMP:9845"/>
        <dbReference type="Rhea" id="RHEA-COMP:9846"/>
        <dbReference type="ChEBI" id="CHEBI:15378"/>
        <dbReference type="ChEBI" id="CHEBI:29969"/>
        <dbReference type="ChEBI" id="CHEBI:57856"/>
        <dbReference type="ChEBI" id="CHEBI:59789"/>
        <dbReference type="ChEBI" id="CHEBI:61929"/>
    </reaction>
    <physiologicalReaction direction="left-to-right" evidence="6">
        <dbReference type="Rhea" id="RHEA:10025"/>
    </physiologicalReaction>
</comment>
<dbReference type="EMBL" id="MCGN01000006">
    <property type="protein sequence ID" value="ORY95848.1"/>
    <property type="molecule type" value="Genomic_DNA"/>
</dbReference>
<dbReference type="InterPro" id="IPR046341">
    <property type="entry name" value="SET_dom_sf"/>
</dbReference>
<dbReference type="CDD" id="cd20071">
    <property type="entry name" value="SET_SMYD"/>
    <property type="match status" value="1"/>
</dbReference>
<feature type="compositionally biased region" description="Basic and acidic residues" evidence="7">
    <location>
        <begin position="79"/>
        <end position="89"/>
    </location>
</feature>
<protein>
    <recommendedName>
        <fullName evidence="5">Histone-lysine N-methyltransferase SET5</fullName>
    </recommendedName>
    <alternativeName>
        <fullName evidence="4">SET domain-containing protein 5</fullName>
    </alternativeName>
</protein>
<feature type="domain" description="SET" evidence="8">
    <location>
        <begin position="98"/>
        <end position="380"/>
    </location>
</feature>
<evidence type="ECO:0000256" key="1">
    <source>
        <dbReference type="ARBA" id="ARBA00022603"/>
    </source>
</evidence>
<evidence type="ECO:0000313" key="9">
    <source>
        <dbReference type="EMBL" id="ORY95848.1"/>
    </source>
</evidence>
<dbReference type="PANTHER" id="PTHR46402:SF2">
    <property type="entry name" value="HISTONE-LYSINE N-TRIMETHYLTRANSFERASE SMYD5"/>
    <property type="match status" value="1"/>
</dbReference>
<dbReference type="SMART" id="SM00317">
    <property type="entry name" value="SET"/>
    <property type="match status" value="1"/>
</dbReference>
<dbReference type="FunCoup" id="A0A1X2HB42">
    <property type="interactions" value="219"/>
</dbReference>
<dbReference type="GO" id="GO:0042799">
    <property type="term" value="F:histone H4K20 methyltransferase activity"/>
    <property type="evidence" value="ECO:0007669"/>
    <property type="project" value="TreeGrafter"/>
</dbReference>
<evidence type="ECO:0000259" key="8">
    <source>
        <dbReference type="PROSITE" id="PS50280"/>
    </source>
</evidence>
<sequence length="427" mass="48797">MSTPDKRIPEEDELVNALNAIKLNHPDYGVKRILTTLGEEQPAWSVSEKRLKKVLQAQGLMNRTDNAAADNAASANGPEPEKSGVKDDPSIPVSFIDPKLDLKSVSTNIVAKMIDPVTGKGLFAARDIAKDETIYSETPFMYFPPWEGYALARNGEACGLCAKPFVSRMNRLVSRCRHCDLAFCNKTCKTTALDTFHQLECYQLNPAFRDFANFCDAEQWAAPMAVSRMYAHMILAHQRGELQTVMNHYDAFATVNQAERQAKETEWIFMEHPTRELWAKARNLLRKAYHPPPKKCKLKEPLPPAIAAKLFDDEDTFLNYMGKFNINNQNGGMYLVQSHMNHDCHPNVSIEHPYPLSQYKLAVRAVRDIKKGEQLCETYVNPRWNKETRVNYLDKTYMFKCQCERCEKDLPLTDELRKGLRLRAEND</sequence>
<dbReference type="STRING" id="13706.A0A1X2HB42"/>
<dbReference type="Pfam" id="PF00856">
    <property type="entry name" value="SET"/>
    <property type="match status" value="1"/>
</dbReference>
<comment type="caution">
    <text evidence="9">The sequence shown here is derived from an EMBL/GenBank/DDBJ whole genome shotgun (WGS) entry which is preliminary data.</text>
</comment>
<evidence type="ECO:0000256" key="5">
    <source>
        <dbReference type="ARBA" id="ARBA00044528"/>
    </source>
</evidence>
<proteinExistence type="predicted"/>
<feature type="compositionally biased region" description="Low complexity" evidence="7">
    <location>
        <begin position="65"/>
        <end position="76"/>
    </location>
</feature>
<evidence type="ECO:0000256" key="3">
    <source>
        <dbReference type="ARBA" id="ARBA00022691"/>
    </source>
</evidence>
<dbReference type="Gene3D" id="1.10.220.160">
    <property type="match status" value="1"/>
</dbReference>
<evidence type="ECO:0000256" key="2">
    <source>
        <dbReference type="ARBA" id="ARBA00022679"/>
    </source>
</evidence>
<keyword evidence="2" id="KW-0808">Transferase</keyword>
<dbReference type="OrthoDB" id="438641at2759"/>
<gene>
    <name evidence="9" type="ORF">BCR43DRAFT_493698</name>
</gene>
<dbReference type="GO" id="GO:0045814">
    <property type="term" value="P:negative regulation of gene expression, epigenetic"/>
    <property type="evidence" value="ECO:0007669"/>
    <property type="project" value="TreeGrafter"/>
</dbReference>
<feature type="region of interest" description="Disordered" evidence="7">
    <location>
        <begin position="62"/>
        <end position="90"/>
    </location>
</feature>
<keyword evidence="3" id="KW-0949">S-adenosyl-L-methionine</keyword>
<dbReference type="Proteomes" id="UP000242180">
    <property type="component" value="Unassembled WGS sequence"/>
</dbReference>
<dbReference type="PANTHER" id="PTHR46402">
    <property type="entry name" value="SET AND MYND DOMAIN-CONTAINING PROTEIN 5"/>
    <property type="match status" value="1"/>
</dbReference>
<accession>A0A1X2HB42</accession>
<dbReference type="Gene3D" id="6.10.140.2220">
    <property type="match status" value="1"/>
</dbReference>
<organism evidence="9 10">
    <name type="scientific">Syncephalastrum racemosum</name>
    <name type="common">Filamentous fungus</name>
    <dbReference type="NCBI Taxonomy" id="13706"/>
    <lineage>
        <taxon>Eukaryota</taxon>
        <taxon>Fungi</taxon>
        <taxon>Fungi incertae sedis</taxon>
        <taxon>Mucoromycota</taxon>
        <taxon>Mucoromycotina</taxon>
        <taxon>Mucoromycetes</taxon>
        <taxon>Mucorales</taxon>
        <taxon>Syncephalastraceae</taxon>
        <taxon>Syncephalastrum</taxon>
    </lineage>
</organism>
<dbReference type="SUPFAM" id="SSF82199">
    <property type="entry name" value="SET domain"/>
    <property type="match status" value="1"/>
</dbReference>
<evidence type="ECO:0000256" key="6">
    <source>
        <dbReference type="ARBA" id="ARBA00048619"/>
    </source>
</evidence>
<evidence type="ECO:0000256" key="7">
    <source>
        <dbReference type="SAM" id="MobiDB-lite"/>
    </source>
</evidence>
<keyword evidence="10" id="KW-1185">Reference proteome</keyword>
<evidence type="ECO:0000256" key="4">
    <source>
        <dbReference type="ARBA" id="ARBA00042380"/>
    </source>
</evidence>
<dbReference type="PROSITE" id="PS50280">
    <property type="entry name" value="SET"/>
    <property type="match status" value="1"/>
</dbReference>
<dbReference type="InterPro" id="IPR001214">
    <property type="entry name" value="SET_dom"/>
</dbReference>
<dbReference type="AlphaFoldDB" id="A0A1X2HB42"/>
<dbReference type="GO" id="GO:0032259">
    <property type="term" value="P:methylation"/>
    <property type="evidence" value="ECO:0007669"/>
    <property type="project" value="UniProtKB-KW"/>
</dbReference>
<dbReference type="Gene3D" id="2.170.270.10">
    <property type="entry name" value="SET domain"/>
    <property type="match status" value="1"/>
</dbReference>
<dbReference type="OMA" id="LMAMYQQ"/>
<evidence type="ECO:0000313" key="10">
    <source>
        <dbReference type="Proteomes" id="UP000242180"/>
    </source>
</evidence>
<keyword evidence="1" id="KW-0489">Methyltransferase</keyword>